<organism evidence="1 2">
    <name type="scientific">Crotalaria pallida</name>
    <name type="common">Smooth rattlebox</name>
    <name type="synonym">Crotalaria striata</name>
    <dbReference type="NCBI Taxonomy" id="3830"/>
    <lineage>
        <taxon>Eukaryota</taxon>
        <taxon>Viridiplantae</taxon>
        <taxon>Streptophyta</taxon>
        <taxon>Embryophyta</taxon>
        <taxon>Tracheophyta</taxon>
        <taxon>Spermatophyta</taxon>
        <taxon>Magnoliopsida</taxon>
        <taxon>eudicotyledons</taxon>
        <taxon>Gunneridae</taxon>
        <taxon>Pentapetalae</taxon>
        <taxon>rosids</taxon>
        <taxon>fabids</taxon>
        <taxon>Fabales</taxon>
        <taxon>Fabaceae</taxon>
        <taxon>Papilionoideae</taxon>
        <taxon>50 kb inversion clade</taxon>
        <taxon>genistoids sensu lato</taxon>
        <taxon>core genistoids</taxon>
        <taxon>Crotalarieae</taxon>
        <taxon>Crotalaria</taxon>
    </lineage>
</organism>
<comment type="caution">
    <text evidence="1">The sequence shown here is derived from an EMBL/GenBank/DDBJ whole genome shotgun (WGS) entry which is preliminary data.</text>
</comment>
<dbReference type="Proteomes" id="UP001372338">
    <property type="component" value="Unassembled WGS sequence"/>
</dbReference>
<sequence length="153" mass="16992">MCRICGSAVSKPVQRFRIPIVVADSTASMTLFLLDRDARVMLKQSCSDIFPSPLPAVEPKVYRDFMSKLAGSQHRFKVEVSNVSNDFNVRSNNGKVPNNISKGKEGLKRNLNIYHDMCYSGETSKGVKFSKIEFVNGASSSYSNPYTSTRAPE</sequence>
<keyword evidence="2" id="KW-1185">Reference proteome</keyword>
<accession>A0AAN9IJX2</accession>
<evidence type="ECO:0000313" key="2">
    <source>
        <dbReference type="Proteomes" id="UP001372338"/>
    </source>
</evidence>
<proteinExistence type="predicted"/>
<dbReference type="SUPFAM" id="SSF50249">
    <property type="entry name" value="Nucleic acid-binding proteins"/>
    <property type="match status" value="1"/>
</dbReference>
<dbReference type="Gene3D" id="2.40.50.140">
    <property type="entry name" value="Nucleic acid-binding proteins"/>
    <property type="match status" value="1"/>
</dbReference>
<name>A0AAN9IJX2_CROPI</name>
<dbReference type="EMBL" id="JAYWIO010000003">
    <property type="protein sequence ID" value="KAK7275426.1"/>
    <property type="molecule type" value="Genomic_DNA"/>
</dbReference>
<gene>
    <name evidence="1" type="ORF">RIF29_16542</name>
</gene>
<reference evidence="1 2" key="1">
    <citation type="submission" date="2024-01" db="EMBL/GenBank/DDBJ databases">
        <title>The genomes of 5 underutilized Papilionoideae crops provide insights into root nodulation and disease resistanc.</title>
        <authorList>
            <person name="Yuan L."/>
        </authorList>
    </citation>
    <scope>NUCLEOTIDE SEQUENCE [LARGE SCALE GENOMIC DNA]</scope>
    <source>
        <strain evidence="1">ZHUSHIDOU_FW_LH</strain>
        <tissue evidence="1">Leaf</tissue>
    </source>
</reference>
<protein>
    <submittedName>
        <fullName evidence="1">Uncharacterized protein</fullName>
    </submittedName>
</protein>
<dbReference type="InterPro" id="IPR012340">
    <property type="entry name" value="NA-bd_OB-fold"/>
</dbReference>
<evidence type="ECO:0000313" key="1">
    <source>
        <dbReference type="EMBL" id="KAK7275426.1"/>
    </source>
</evidence>
<dbReference type="AlphaFoldDB" id="A0AAN9IJX2"/>